<feature type="domain" description="Bacterial repeat" evidence="1">
    <location>
        <begin position="235"/>
        <end position="306"/>
    </location>
</feature>
<protein>
    <recommendedName>
        <fullName evidence="1">Bacterial repeat domain-containing protein</fullName>
    </recommendedName>
</protein>
<sequence>MNLQLPLLLKLFGVAISLWLFTLPVGAQEMTFMERPFDPATDQAQLLPADQKGSVSWTAATRTLTLRDVQINTISRILTGWMSDEITIQVEGTNQIVCTGSDDAIMMRSSVRITGPGSLSITSEQANAYACRNGASLTIADGVSVTAIGLNGGIVGDFLSSHLLIDKAYVTASTINDQGVVSIGYFKELTLEGCAITSPSGAKVAELNKVMSITLDGKDEYAGKVIIAPQQSYHKVTIAQAEHGRIVAPEGVDLTHLLAGSAVTFTAEPEDGYALTKLMAGTEDITNTRTLIVKADVTVTPTFSPVKSYRVSLQKPEHGALTVKEQEYDLTKVPEGAILHFICTPDKGYELEQVKAGDEDITKSLYIKVHSDVQVTAQYKLIPIPTYRVAIKTLGAGTVTADYPNLEAVPEGTTVHFTCTPKNDQHFLIALKANGEDIMESKSITIEDEDVNVIATFKQRTAIDAPQGVAPTIARTGDALIISGVATDQPVALITLLGETLLRTSIQAGETLTVSTESFPAGAYLLTIGDTTYKINL</sequence>
<evidence type="ECO:0000259" key="1">
    <source>
        <dbReference type="Pfam" id="PF18998"/>
    </source>
</evidence>
<dbReference type="OrthoDB" id="1014560at2"/>
<organism evidence="2 3">
    <name type="scientific">Porphyromonas uenonis 60-3</name>
    <dbReference type="NCBI Taxonomy" id="596327"/>
    <lineage>
        <taxon>Bacteria</taxon>
        <taxon>Pseudomonadati</taxon>
        <taxon>Bacteroidota</taxon>
        <taxon>Bacteroidia</taxon>
        <taxon>Bacteroidales</taxon>
        <taxon>Porphyromonadaceae</taxon>
        <taxon>Porphyromonas</taxon>
    </lineage>
</organism>
<keyword evidence="3" id="KW-1185">Reference proteome</keyword>
<name>C2M9P4_9PORP</name>
<dbReference type="InterPro" id="IPR044060">
    <property type="entry name" value="Bacterial_rp_domain"/>
</dbReference>
<proteinExistence type="predicted"/>
<dbReference type="EMBL" id="ACLR01000034">
    <property type="protein sequence ID" value="EEK17612.1"/>
    <property type="molecule type" value="Genomic_DNA"/>
</dbReference>
<reference evidence="2 3" key="1">
    <citation type="submission" date="2009-04" db="EMBL/GenBank/DDBJ databases">
        <authorList>
            <person name="Sebastian Y."/>
            <person name="Madupu R."/>
            <person name="Durkin A.S."/>
            <person name="Torralba M."/>
            <person name="Methe B."/>
            <person name="Sutton G.G."/>
            <person name="Strausberg R.L."/>
            <person name="Nelson K.E."/>
        </authorList>
    </citation>
    <scope>NUCLEOTIDE SEQUENCE [LARGE SCALE GENOMIC DNA]</scope>
    <source>
        <strain evidence="2 3">60-3</strain>
    </source>
</reference>
<accession>C2M9P4</accession>
<evidence type="ECO:0000313" key="2">
    <source>
        <dbReference type="EMBL" id="EEK17612.1"/>
    </source>
</evidence>
<evidence type="ECO:0000313" key="3">
    <source>
        <dbReference type="Proteomes" id="UP000003303"/>
    </source>
</evidence>
<dbReference type="STRING" id="596327.PORUE0001_0194"/>
<dbReference type="RefSeq" id="WP_007364646.1">
    <property type="nucleotide sequence ID" value="NZ_ACLR01000034.1"/>
</dbReference>
<comment type="caution">
    <text evidence="2">The sequence shown here is derived from an EMBL/GenBank/DDBJ whole genome shotgun (WGS) entry which is preliminary data.</text>
</comment>
<dbReference type="Proteomes" id="UP000003303">
    <property type="component" value="Unassembled WGS sequence"/>
</dbReference>
<feature type="domain" description="Bacterial repeat" evidence="1">
    <location>
        <begin position="387"/>
        <end position="459"/>
    </location>
</feature>
<gene>
    <name evidence="2" type="ORF">PORUE0001_0194</name>
</gene>
<dbReference type="Pfam" id="PF18998">
    <property type="entry name" value="Flg_new_2"/>
    <property type="match status" value="2"/>
</dbReference>
<dbReference type="AlphaFoldDB" id="C2M9P4"/>